<evidence type="ECO:0000259" key="4">
    <source>
        <dbReference type="Pfam" id="PF25994"/>
    </source>
</evidence>
<dbReference type="PANTHER" id="PTHR33619:SF3">
    <property type="entry name" value="POLYSACCHARIDE EXPORT PROTEIN GFCE-RELATED"/>
    <property type="match status" value="1"/>
</dbReference>
<accession>A0ABV7AH06</accession>
<dbReference type="Gene3D" id="3.10.560.10">
    <property type="entry name" value="Outer membrane lipoprotein wza domain like"/>
    <property type="match status" value="1"/>
</dbReference>
<feature type="domain" description="Polysaccharide export protein N-terminal" evidence="2">
    <location>
        <begin position="20"/>
        <end position="90"/>
    </location>
</feature>
<sequence length="456" mass="48288">MSFLLIFAALPGTVRAGSIPLAPGEIVNVTIYGQPALSGERTLDENGKILLPLVGRVDAAGGTVEQLEDRVRTALKNAAVVEQPSVYIDVVKRRDVYVDGDVRTPGALKWHPGLTVEQAVALSGGLRKAMLDQFGTTLQAYGTIETYTTLERSIATLHAQQARLQAERDFVSLVFDGKAGEKTASEALNLAAFLPPQAAASPPADQAGQATRLLAGYTIAQFRQLLGAGGAFRPIRFPGDVAQAPGLAGMRATQQSMMADWIDSTLAEANSDKLQGQALAEKITKLGAQLDVLDGSIAETKAQLEKLQSLRDRGLARQSDYVALQTSYSSMLSSRIDLLISLGDTQVSLERQNLKLNNFAASTRSDVLGKLDSVQSQLATLYARRGGERRSAELAQGYVGDAVYQAEPDVTYAIGPSKQATATTVLAPGDTLIVSVAKVKVVTGEPAPAARAEVGQ</sequence>
<dbReference type="InterPro" id="IPR019554">
    <property type="entry name" value="Soluble_ligand-bd"/>
</dbReference>
<dbReference type="InterPro" id="IPR058781">
    <property type="entry name" value="HH_AprE-like"/>
</dbReference>
<proteinExistence type="predicted"/>
<dbReference type="Pfam" id="PF10531">
    <property type="entry name" value="SLBB"/>
    <property type="match status" value="1"/>
</dbReference>
<evidence type="ECO:0000256" key="1">
    <source>
        <dbReference type="ARBA" id="ARBA00022729"/>
    </source>
</evidence>
<dbReference type="Pfam" id="PF25994">
    <property type="entry name" value="HH_AprE"/>
    <property type="match status" value="1"/>
</dbReference>
<comment type="caution">
    <text evidence="5">The sequence shown here is derived from an EMBL/GenBank/DDBJ whole genome shotgun (WGS) entry which is preliminary data.</text>
</comment>
<evidence type="ECO:0000313" key="5">
    <source>
        <dbReference type="EMBL" id="MFC2968272.1"/>
    </source>
</evidence>
<keyword evidence="6" id="KW-1185">Reference proteome</keyword>
<dbReference type="Pfam" id="PF02563">
    <property type="entry name" value="Poly_export"/>
    <property type="match status" value="1"/>
</dbReference>
<gene>
    <name evidence="5" type="ORF">ACFOES_09215</name>
</gene>
<evidence type="ECO:0000313" key="6">
    <source>
        <dbReference type="Proteomes" id="UP001595443"/>
    </source>
</evidence>
<dbReference type="RefSeq" id="WP_377832941.1">
    <property type="nucleotide sequence ID" value="NZ_JBHRSK010000004.1"/>
</dbReference>
<feature type="domain" description="AprE-like long alpha-helical hairpin" evidence="4">
    <location>
        <begin position="235"/>
        <end position="384"/>
    </location>
</feature>
<feature type="domain" description="Soluble ligand binding" evidence="3">
    <location>
        <begin position="96"/>
        <end position="127"/>
    </location>
</feature>
<organism evidence="5 6">
    <name type="scientific">Acidimangrovimonas pyrenivorans</name>
    <dbReference type="NCBI Taxonomy" id="2030798"/>
    <lineage>
        <taxon>Bacteria</taxon>
        <taxon>Pseudomonadati</taxon>
        <taxon>Pseudomonadota</taxon>
        <taxon>Alphaproteobacteria</taxon>
        <taxon>Rhodobacterales</taxon>
        <taxon>Paracoccaceae</taxon>
        <taxon>Acidimangrovimonas</taxon>
    </lineage>
</organism>
<dbReference type="Gene3D" id="3.30.1950.10">
    <property type="entry name" value="wza like domain"/>
    <property type="match status" value="1"/>
</dbReference>
<dbReference type="InterPro" id="IPR003715">
    <property type="entry name" value="Poly_export_N"/>
</dbReference>
<dbReference type="EMBL" id="JBHRSK010000004">
    <property type="protein sequence ID" value="MFC2968272.1"/>
    <property type="molecule type" value="Genomic_DNA"/>
</dbReference>
<reference evidence="6" key="1">
    <citation type="journal article" date="2019" name="Int. J. Syst. Evol. Microbiol.">
        <title>The Global Catalogue of Microorganisms (GCM) 10K type strain sequencing project: providing services to taxonomists for standard genome sequencing and annotation.</title>
        <authorList>
            <consortium name="The Broad Institute Genomics Platform"/>
            <consortium name="The Broad Institute Genome Sequencing Center for Infectious Disease"/>
            <person name="Wu L."/>
            <person name="Ma J."/>
        </authorList>
    </citation>
    <scope>NUCLEOTIDE SEQUENCE [LARGE SCALE GENOMIC DNA]</scope>
    <source>
        <strain evidence="6">KCTC 62192</strain>
    </source>
</reference>
<dbReference type="InterPro" id="IPR049712">
    <property type="entry name" value="Poly_export"/>
</dbReference>
<name>A0ABV7AH06_9RHOB</name>
<protein>
    <submittedName>
        <fullName evidence="5">Polysaccharide biosynthesis/export family protein</fullName>
    </submittedName>
</protein>
<dbReference type="PANTHER" id="PTHR33619">
    <property type="entry name" value="POLYSACCHARIDE EXPORT PROTEIN GFCE-RELATED"/>
    <property type="match status" value="1"/>
</dbReference>
<evidence type="ECO:0000259" key="3">
    <source>
        <dbReference type="Pfam" id="PF10531"/>
    </source>
</evidence>
<keyword evidence="1" id="KW-0732">Signal</keyword>
<evidence type="ECO:0000259" key="2">
    <source>
        <dbReference type="Pfam" id="PF02563"/>
    </source>
</evidence>
<dbReference type="Proteomes" id="UP001595443">
    <property type="component" value="Unassembled WGS sequence"/>
</dbReference>